<organism evidence="1 2">
    <name type="scientific">Panagrolaimus davidi</name>
    <dbReference type="NCBI Taxonomy" id="227884"/>
    <lineage>
        <taxon>Eukaryota</taxon>
        <taxon>Metazoa</taxon>
        <taxon>Ecdysozoa</taxon>
        <taxon>Nematoda</taxon>
        <taxon>Chromadorea</taxon>
        <taxon>Rhabditida</taxon>
        <taxon>Tylenchina</taxon>
        <taxon>Panagrolaimomorpha</taxon>
        <taxon>Panagrolaimoidea</taxon>
        <taxon>Panagrolaimidae</taxon>
        <taxon>Panagrolaimus</taxon>
    </lineage>
</organism>
<dbReference type="Pfam" id="PF10014">
    <property type="entry name" value="2OG-Fe_Oxy_2"/>
    <property type="match status" value="1"/>
</dbReference>
<sequence length="259" mass="29682">MVAIMSYLSQNILHSLSDDEESKAERNPTTHILKQVKDAGFAHIKPDHYCNSEINQDLIEDMKETYANLLKDPSPGKRYRAYACYDWLPNQQKFVQQNSTQYFQSKEYNYIDGGKIREFSPITNAYLNNPILKTLIEKDVELAKQTGIIDFESKFQMGLHQIRYNAKGTEPSYSSPVWLHRDDEPLVFVHLFNLSENVLGGDNLIATDPKTITHILRLNTPLETLLLTKKPYHAVTPLGSANGDNAFRDILLITFMNKN</sequence>
<evidence type="ECO:0000313" key="1">
    <source>
        <dbReference type="Proteomes" id="UP000887578"/>
    </source>
</evidence>
<keyword evidence="1" id="KW-1185">Reference proteome</keyword>
<proteinExistence type="predicted"/>
<dbReference type="InterPro" id="IPR018724">
    <property type="entry name" value="2OG-Fe_dioxygenase"/>
</dbReference>
<reference evidence="2" key="1">
    <citation type="submission" date="2022-11" db="UniProtKB">
        <authorList>
            <consortium name="WormBaseParasite"/>
        </authorList>
    </citation>
    <scope>IDENTIFICATION</scope>
</reference>
<evidence type="ECO:0000313" key="2">
    <source>
        <dbReference type="WBParaSite" id="PDA_v2.g9134.t1"/>
    </source>
</evidence>
<dbReference type="Proteomes" id="UP000887578">
    <property type="component" value="Unplaced"/>
</dbReference>
<dbReference type="AlphaFoldDB" id="A0A914R3I2"/>
<protein>
    <submittedName>
        <fullName evidence="2">Prolyl 4-hydroxylase alpha subunit Fe(2+) 2OG dioxygenase domain-containing protein</fullName>
    </submittedName>
</protein>
<dbReference type="GO" id="GO:0051213">
    <property type="term" value="F:dioxygenase activity"/>
    <property type="evidence" value="ECO:0007669"/>
    <property type="project" value="InterPro"/>
</dbReference>
<dbReference type="WBParaSite" id="PDA_v2.g9134.t1">
    <property type="protein sequence ID" value="PDA_v2.g9134.t1"/>
    <property type="gene ID" value="PDA_v2.g9134"/>
</dbReference>
<dbReference type="Gene3D" id="2.60.120.620">
    <property type="entry name" value="q2cbj1_9rhob like domain"/>
    <property type="match status" value="1"/>
</dbReference>
<accession>A0A914R3I2</accession>
<name>A0A914R3I2_9BILA</name>